<feature type="transmembrane region" description="Helical" evidence="8">
    <location>
        <begin position="37"/>
        <end position="56"/>
    </location>
</feature>
<evidence type="ECO:0000313" key="10">
    <source>
        <dbReference type="EMBL" id="SVA58162.1"/>
    </source>
</evidence>
<accession>A0A381X0Q0</accession>
<keyword evidence="6 8" id="KW-1133">Transmembrane helix</keyword>
<dbReference type="InterPro" id="IPR047055">
    <property type="entry name" value="MotA-like"/>
</dbReference>
<dbReference type="PROSITE" id="PS01307">
    <property type="entry name" value="MOTA"/>
    <property type="match status" value="1"/>
</dbReference>
<name>A0A381X0Q0_9ZZZZ</name>
<dbReference type="EMBL" id="UINC01013467">
    <property type="protein sequence ID" value="SVA58162.1"/>
    <property type="molecule type" value="Genomic_DNA"/>
</dbReference>
<dbReference type="GO" id="GO:0071978">
    <property type="term" value="P:bacterial-type flagellum-dependent swarming motility"/>
    <property type="evidence" value="ECO:0007669"/>
    <property type="project" value="InterPro"/>
</dbReference>
<organism evidence="10">
    <name type="scientific">marine metagenome</name>
    <dbReference type="NCBI Taxonomy" id="408172"/>
    <lineage>
        <taxon>unclassified sequences</taxon>
        <taxon>metagenomes</taxon>
        <taxon>ecological metagenomes</taxon>
    </lineage>
</organism>
<evidence type="ECO:0000256" key="4">
    <source>
        <dbReference type="ARBA" id="ARBA00022475"/>
    </source>
</evidence>
<feature type="transmembrane region" description="Helical" evidence="8">
    <location>
        <begin position="149"/>
        <end position="175"/>
    </location>
</feature>
<dbReference type="PANTHER" id="PTHR30433:SF2">
    <property type="entry name" value="MOTILITY PROTEIN A"/>
    <property type="match status" value="1"/>
</dbReference>
<evidence type="ECO:0000259" key="9">
    <source>
        <dbReference type="Pfam" id="PF01618"/>
    </source>
</evidence>
<evidence type="ECO:0000256" key="6">
    <source>
        <dbReference type="ARBA" id="ARBA00022989"/>
    </source>
</evidence>
<dbReference type="Pfam" id="PF01618">
    <property type="entry name" value="MotA_ExbB"/>
    <property type="match status" value="1"/>
</dbReference>
<evidence type="ECO:0000256" key="7">
    <source>
        <dbReference type="ARBA" id="ARBA00023136"/>
    </source>
</evidence>
<protein>
    <recommendedName>
        <fullName evidence="9">MotA/TolQ/ExbB proton channel domain-containing protein</fullName>
    </recommendedName>
</protein>
<proteinExistence type="inferred from homology"/>
<feature type="domain" description="MotA/TolQ/ExbB proton channel" evidence="9">
    <location>
        <begin position="108"/>
        <end position="225"/>
    </location>
</feature>
<evidence type="ECO:0000256" key="8">
    <source>
        <dbReference type="SAM" id="Phobius"/>
    </source>
</evidence>
<evidence type="ECO:0000256" key="3">
    <source>
        <dbReference type="ARBA" id="ARBA00022448"/>
    </source>
</evidence>
<dbReference type="PANTHER" id="PTHR30433">
    <property type="entry name" value="CHEMOTAXIS PROTEIN MOTA"/>
    <property type="match status" value="1"/>
</dbReference>
<comment type="similarity">
    <text evidence="2">Belongs to the MotA family.</text>
</comment>
<evidence type="ECO:0000256" key="1">
    <source>
        <dbReference type="ARBA" id="ARBA00004651"/>
    </source>
</evidence>
<comment type="subcellular location">
    <subcellularLocation>
        <location evidence="1">Cell membrane</location>
        <topology evidence="1">Multi-pass membrane protein</topology>
    </subcellularLocation>
</comment>
<keyword evidence="3" id="KW-0813">Transport</keyword>
<keyword evidence="5 8" id="KW-0812">Transmembrane</keyword>
<dbReference type="AlphaFoldDB" id="A0A381X0Q0"/>
<keyword evidence="7 8" id="KW-0472">Membrane</keyword>
<gene>
    <name evidence="10" type="ORF">METZ01_LOCUS111016</name>
</gene>
<reference evidence="10" key="1">
    <citation type="submission" date="2018-05" db="EMBL/GenBank/DDBJ databases">
        <authorList>
            <person name="Lanie J.A."/>
            <person name="Ng W.-L."/>
            <person name="Kazmierczak K.M."/>
            <person name="Andrzejewski T.M."/>
            <person name="Davidsen T.M."/>
            <person name="Wayne K.J."/>
            <person name="Tettelin H."/>
            <person name="Glass J.I."/>
            <person name="Rusch D."/>
            <person name="Podicherti R."/>
            <person name="Tsui H.-C.T."/>
            <person name="Winkler M.E."/>
        </authorList>
    </citation>
    <scope>NUCLEOTIDE SEQUENCE</scope>
</reference>
<sequence length="276" mass="29699">MEQGTLVGTILAWVLLFVAMCFDFATFQVNVGNLGYFVDAPSLMIVFGGTIASTFISHTMGDAKGFLGIIGKSWKANPVQLVETLTLIVDVSKIARKNILAIEDALPSIENLFLRGGLRLVVDRADREALVEMMAHEVKYTMAGKDNDIAVVGTMASLCPAWGMLGTLVGLVLLLQNLDDPSAIGPAMAVALITTFYGSLFANTIFSPAKKKLEGYKAEEKVLMEMIRDGVLYIEGGQRPDFIENDLMNYLPPAQKTMYESLKFEGGGGGAAAEAA</sequence>
<feature type="transmembrane region" description="Helical" evidence="8">
    <location>
        <begin position="187"/>
        <end position="206"/>
    </location>
</feature>
<dbReference type="InterPro" id="IPR002898">
    <property type="entry name" value="MotA_ExbB_proton_chnl"/>
</dbReference>
<dbReference type="GO" id="GO:0005886">
    <property type="term" value="C:plasma membrane"/>
    <property type="evidence" value="ECO:0007669"/>
    <property type="project" value="UniProtKB-SubCell"/>
</dbReference>
<evidence type="ECO:0000256" key="5">
    <source>
        <dbReference type="ARBA" id="ARBA00022692"/>
    </source>
</evidence>
<keyword evidence="4" id="KW-1003">Cell membrane</keyword>
<dbReference type="InterPro" id="IPR000540">
    <property type="entry name" value="Flag_MotA_CS"/>
</dbReference>
<evidence type="ECO:0000256" key="2">
    <source>
        <dbReference type="ARBA" id="ARBA00008038"/>
    </source>
</evidence>
<dbReference type="GO" id="GO:0006935">
    <property type="term" value="P:chemotaxis"/>
    <property type="evidence" value="ECO:0007669"/>
    <property type="project" value="InterPro"/>
</dbReference>